<gene>
    <name evidence="1" type="ORF">NCTC13102_00297</name>
</gene>
<sequence length="61" mass="7199">MKFFGDEQKNNKTIKWVFGIPLVREGYTLSLYFGNFPLVQRIRYITYMTNIYVWGGGQGNK</sequence>
<protein>
    <submittedName>
        <fullName evidence="1">Uncharacterized protein</fullName>
    </submittedName>
</protein>
<proteinExistence type="predicted"/>
<dbReference type="EMBL" id="UAWL01000006">
    <property type="protein sequence ID" value="SQB97642.1"/>
    <property type="molecule type" value="Genomic_DNA"/>
</dbReference>
<dbReference type="RefSeq" id="WP_023949629.1">
    <property type="nucleotide sequence ID" value="NZ_UAWL01000006.1"/>
</dbReference>
<organism evidence="1 2">
    <name type="scientific">Helicobacter fennelliae</name>
    <dbReference type="NCBI Taxonomy" id="215"/>
    <lineage>
        <taxon>Bacteria</taxon>
        <taxon>Pseudomonadati</taxon>
        <taxon>Campylobacterota</taxon>
        <taxon>Epsilonproteobacteria</taxon>
        <taxon>Campylobacterales</taxon>
        <taxon>Helicobacteraceae</taxon>
        <taxon>Helicobacter</taxon>
    </lineage>
</organism>
<reference evidence="1 2" key="1">
    <citation type="submission" date="2018-06" db="EMBL/GenBank/DDBJ databases">
        <authorList>
            <consortium name="Pathogen Informatics"/>
            <person name="Doyle S."/>
        </authorList>
    </citation>
    <scope>NUCLEOTIDE SEQUENCE [LARGE SCALE GENOMIC DNA]</scope>
    <source>
        <strain evidence="1 2">NCTC13102</strain>
    </source>
</reference>
<name>A0A2X3B0Y6_9HELI</name>
<evidence type="ECO:0000313" key="2">
    <source>
        <dbReference type="Proteomes" id="UP000250166"/>
    </source>
</evidence>
<evidence type="ECO:0000313" key="1">
    <source>
        <dbReference type="EMBL" id="SQB97642.1"/>
    </source>
</evidence>
<dbReference type="Proteomes" id="UP000250166">
    <property type="component" value="Unassembled WGS sequence"/>
</dbReference>
<accession>A0A2X3B0Y6</accession>
<dbReference type="AlphaFoldDB" id="A0A2X3B0Y6"/>